<evidence type="ECO:0000313" key="2">
    <source>
        <dbReference type="EMBL" id="KJA14609.1"/>
    </source>
</evidence>
<gene>
    <name evidence="2" type="ORF">HYPSUDRAFT_429062</name>
</gene>
<feature type="region of interest" description="Disordered" evidence="1">
    <location>
        <begin position="19"/>
        <end position="52"/>
    </location>
</feature>
<feature type="non-terminal residue" evidence="2">
    <location>
        <position position="1"/>
    </location>
</feature>
<dbReference type="AlphaFoldDB" id="A0A0D2N621"/>
<dbReference type="Proteomes" id="UP000054270">
    <property type="component" value="Unassembled WGS sequence"/>
</dbReference>
<evidence type="ECO:0000313" key="3">
    <source>
        <dbReference type="Proteomes" id="UP000054270"/>
    </source>
</evidence>
<sequence>PWPCTRLIQLYTLSKELSRNPQNSRYPLPPTKAPVLLLKHSTSTMQPKWDRD</sequence>
<organism evidence="2 3">
    <name type="scientific">Hypholoma sublateritium (strain FD-334 SS-4)</name>
    <dbReference type="NCBI Taxonomy" id="945553"/>
    <lineage>
        <taxon>Eukaryota</taxon>
        <taxon>Fungi</taxon>
        <taxon>Dikarya</taxon>
        <taxon>Basidiomycota</taxon>
        <taxon>Agaricomycotina</taxon>
        <taxon>Agaricomycetes</taxon>
        <taxon>Agaricomycetidae</taxon>
        <taxon>Agaricales</taxon>
        <taxon>Agaricineae</taxon>
        <taxon>Strophariaceae</taxon>
        <taxon>Hypholoma</taxon>
    </lineage>
</organism>
<proteinExistence type="predicted"/>
<accession>A0A0D2N621</accession>
<protein>
    <submittedName>
        <fullName evidence="2">Uncharacterized protein</fullName>
    </submittedName>
</protein>
<keyword evidence="3" id="KW-1185">Reference proteome</keyword>
<evidence type="ECO:0000256" key="1">
    <source>
        <dbReference type="SAM" id="MobiDB-lite"/>
    </source>
</evidence>
<name>A0A0D2N621_HYPSF</name>
<reference evidence="3" key="1">
    <citation type="submission" date="2014-04" db="EMBL/GenBank/DDBJ databases">
        <title>Evolutionary Origins and Diversification of the Mycorrhizal Mutualists.</title>
        <authorList>
            <consortium name="DOE Joint Genome Institute"/>
            <consortium name="Mycorrhizal Genomics Consortium"/>
            <person name="Kohler A."/>
            <person name="Kuo A."/>
            <person name="Nagy L.G."/>
            <person name="Floudas D."/>
            <person name="Copeland A."/>
            <person name="Barry K.W."/>
            <person name="Cichocki N."/>
            <person name="Veneault-Fourrey C."/>
            <person name="LaButti K."/>
            <person name="Lindquist E.A."/>
            <person name="Lipzen A."/>
            <person name="Lundell T."/>
            <person name="Morin E."/>
            <person name="Murat C."/>
            <person name="Riley R."/>
            <person name="Ohm R."/>
            <person name="Sun H."/>
            <person name="Tunlid A."/>
            <person name="Henrissat B."/>
            <person name="Grigoriev I.V."/>
            <person name="Hibbett D.S."/>
            <person name="Martin F."/>
        </authorList>
    </citation>
    <scope>NUCLEOTIDE SEQUENCE [LARGE SCALE GENOMIC DNA]</scope>
    <source>
        <strain evidence="3">FD-334 SS-4</strain>
    </source>
</reference>
<dbReference type="EMBL" id="KN817672">
    <property type="protein sequence ID" value="KJA14609.1"/>
    <property type="molecule type" value="Genomic_DNA"/>
</dbReference>